<gene>
    <name evidence="2" type="ORF">PAL_GLEAN10000790</name>
</gene>
<evidence type="ECO:0000313" key="3">
    <source>
        <dbReference type="Proteomes" id="UP000010552"/>
    </source>
</evidence>
<accession>L5KYG0</accession>
<organism evidence="2 3">
    <name type="scientific">Pteropus alecto</name>
    <name type="common">Black flying fox</name>
    <dbReference type="NCBI Taxonomy" id="9402"/>
    <lineage>
        <taxon>Eukaryota</taxon>
        <taxon>Metazoa</taxon>
        <taxon>Chordata</taxon>
        <taxon>Craniata</taxon>
        <taxon>Vertebrata</taxon>
        <taxon>Euteleostomi</taxon>
        <taxon>Mammalia</taxon>
        <taxon>Eutheria</taxon>
        <taxon>Laurasiatheria</taxon>
        <taxon>Chiroptera</taxon>
        <taxon>Yinpterochiroptera</taxon>
        <taxon>Pteropodoidea</taxon>
        <taxon>Pteropodidae</taxon>
        <taxon>Pteropodinae</taxon>
        <taxon>Pteropus</taxon>
    </lineage>
</organism>
<proteinExistence type="predicted"/>
<keyword evidence="3" id="KW-1185">Reference proteome</keyword>
<dbReference type="Proteomes" id="UP000010552">
    <property type="component" value="Unassembled WGS sequence"/>
</dbReference>
<reference evidence="3" key="1">
    <citation type="journal article" date="2013" name="Science">
        <title>Comparative analysis of bat genomes provides insight into the evolution of flight and immunity.</title>
        <authorList>
            <person name="Zhang G."/>
            <person name="Cowled C."/>
            <person name="Shi Z."/>
            <person name="Huang Z."/>
            <person name="Bishop-Lilly K.A."/>
            <person name="Fang X."/>
            <person name="Wynne J.W."/>
            <person name="Xiong Z."/>
            <person name="Baker M.L."/>
            <person name="Zhao W."/>
            <person name="Tachedjian M."/>
            <person name="Zhu Y."/>
            <person name="Zhou P."/>
            <person name="Jiang X."/>
            <person name="Ng J."/>
            <person name="Yang L."/>
            <person name="Wu L."/>
            <person name="Xiao J."/>
            <person name="Feng Y."/>
            <person name="Chen Y."/>
            <person name="Sun X."/>
            <person name="Zhang Y."/>
            <person name="Marsh G.A."/>
            <person name="Crameri G."/>
            <person name="Broder C.C."/>
            <person name="Frey K.G."/>
            <person name="Wang L.F."/>
            <person name="Wang J."/>
        </authorList>
    </citation>
    <scope>NUCLEOTIDE SEQUENCE [LARGE SCALE GENOMIC DNA]</scope>
</reference>
<dbReference type="EMBL" id="KB030502">
    <property type="protein sequence ID" value="ELK15843.1"/>
    <property type="molecule type" value="Genomic_DNA"/>
</dbReference>
<keyword evidence="2" id="KW-0675">Receptor</keyword>
<dbReference type="InParanoid" id="L5KYG0"/>
<dbReference type="STRING" id="9402.L5KYG0"/>
<name>L5KYG0_PTEAL</name>
<protein>
    <submittedName>
        <fullName evidence="2">Adiponectin receptor protein 1</fullName>
    </submittedName>
</protein>
<dbReference type="AlphaFoldDB" id="L5KYG0"/>
<evidence type="ECO:0000256" key="1">
    <source>
        <dbReference type="SAM" id="MobiDB-lite"/>
    </source>
</evidence>
<evidence type="ECO:0000313" key="2">
    <source>
        <dbReference type="EMBL" id="ELK15843.1"/>
    </source>
</evidence>
<sequence>MSSHKGPVVAQGSGAPASDRDTDTVELAELGPLLTEKGKRAIATPTKVSGVPEASPWIGLSLDPVHLRLLRSPPASRQDARHPGVPVSVLTLLYDERLFLCVFFPL</sequence>
<feature type="region of interest" description="Disordered" evidence="1">
    <location>
        <begin position="1"/>
        <end position="25"/>
    </location>
</feature>